<gene>
    <name evidence="2" type="ORF">A4H02_05235</name>
</gene>
<dbReference type="PANTHER" id="PTHR47396">
    <property type="entry name" value="TYPE I RESTRICTION ENZYME ECOKI R PROTEIN"/>
    <property type="match status" value="1"/>
</dbReference>
<dbReference type="GO" id="GO:0005829">
    <property type="term" value="C:cytosol"/>
    <property type="evidence" value="ECO:0007669"/>
    <property type="project" value="TreeGrafter"/>
</dbReference>
<proteinExistence type="predicted"/>
<protein>
    <submittedName>
        <fullName evidence="2">Restriction endonuclease subunit R</fullName>
    </submittedName>
</protein>
<keyword evidence="3" id="KW-1185">Reference proteome</keyword>
<organism evidence="2 3">
    <name type="scientific">Fervidobacterium thailandense</name>
    <dbReference type="NCBI Taxonomy" id="1008305"/>
    <lineage>
        <taxon>Bacteria</taxon>
        <taxon>Thermotogati</taxon>
        <taxon>Thermotogota</taxon>
        <taxon>Thermotogae</taxon>
        <taxon>Thermotogales</taxon>
        <taxon>Fervidobacteriaceae</taxon>
        <taxon>Fervidobacterium</taxon>
    </lineage>
</organism>
<dbReference type="GO" id="GO:0004519">
    <property type="term" value="F:endonuclease activity"/>
    <property type="evidence" value="ECO:0007669"/>
    <property type="project" value="UniProtKB-KW"/>
</dbReference>
<keyword evidence="2" id="KW-0255">Endonuclease</keyword>
<dbReference type="InterPro" id="IPR050742">
    <property type="entry name" value="Helicase_Restrict-Modif_Enz"/>
</dbReference>
<reference evidence="3" key="1">
    <citation type="submission" date="2016-04" db="EMBL/GenBank/DDBJ databases">
        <title>The genome sequence project of a novel Fervidobacterium isolate from a hot spring in Thailand.</title>
        <authorList>
            <person name="Gonzalez J.M."/>
            <person name="Cuecas A."/>
            <person name="Kanoksilapatham W."/>
        </authorList>
    </citation>
    <scope>NUCLEOTIDE SEQUENCE [LARGE SCALE GENOMIC DNA]</scope>
    <source>
        <strain evidence="3">FC2004</strain>
    </source>
</reference>
<dbReference type="GO" id="GO:0016787">
    <property type="term" value="F:hydrolase activity"/>
    <property type="evidence" value="ECO:0007669"/>
    <property type="project" value="InterPro"/>
</dbReference>
<dbReference type="InterPro" id="IPR014001">
    <property type="entry name" value="Helicase_ATP-bd"/>
</dbReference>
<name>A0A1E3G419_9BACT</name>
<evidence type="ECO:0000259" key="1">
    <source>
        <dbReference type="PROSITE" id="PS51192"/>
    </source>
</evidence>
<sequence length="991" mass="116688">MPKTASKRTSSELQVYTLLQLFVEENLPQFEDLPPEWNNIDIVGFSKNKTLWDFQIRAIKNAIRLLYFYYHELEGDKDSFYEALKASTDLQKYEKNLDIYPKDGEIWKVLNKYFYALDERIPFSNISNRMNFWMATGSGKTVVIIKLIDILVTYMERGLIPKRNILFLTYRDDLIEQFKTHFKEFKPQSSKQLFLSDLKEFHKLKQYGSDFTTFPIFYYRSDNISDEQKDKIVDYTFYENNGEWYIILDEAHKGDKESSKRQQYFAIMARNGFLFNFSATFTDFRDIIMTVFEFNLSTFIKEGYGKEIRIFNENVKLHKEKLEEADFTDLEKNKVFLKNLILLAYLKKNLEKVRKLSFKDKNFYYHSPLLIYLVNSVNVDDSDLEILIRILTNFASEDTYKNLLTSEVFQEAKRELISSTPIDPFDSANDSIEGLNREELEKLSGTDILNFVFNAQTPGEIEIIKSTSKKEIALKLMTSDKPFALVRIGDASPLIDKIKQYKDVYIQERFESDDFFSNLENDENINILLGSRAFYEGWDSNRPNIITFVNIGQGTDAKKFILQSIGRGLRIKPFKDDDVNRKRLSDNASLIRYKHLLKPLETLFVWATKKDAVRTVITEVKNFITESGERISLKKNRERIDGKTIYIPVIQKVQLKDRKADLSKLPKMTLNISDYNDVITVCNSTSDEMLYFKFFYNSQCPVRDIELLRTILSESNRGKFISKSLDENRIGWERALEKIAKNIKRNVDYLYQVDVDSNDDEYIVHYKNIVIRLPDKEKVQTVKEKIEEYLVKEHSHAPDRQEVTLAGKSEVLLIEFLKEHYYIPILESLDSTSLSGRISYLIKHDSERKFIEELKQASSELAKQLGEIWWIFSKIVENVDKVYIPYDDNGVERFFYPDFIFWFNKDDRYVIVFVDPKGTEHTVAERKIDGFENLFIENGKCKVFSNGSTRIIFKLYFYNKDAISSKKYRDYWVSSADEIFQQVIDILNSDW</sequence>
<dbReference type="PANTHER" id="PTHR47396:SF1">
    <property type="entry name" value="ATP-DEPENDENT HELICASE IRC3-RELATED"/>
    <property type="match status" value="1"/>
</dbReference>
<dbReference type="InterPro" id="IPR006935">
    <property type="entry name" value="Helicase/UvrB_N"/>
</dbReference>
<accession>A0A1E3G419</accession>
<dbReference type="STRING" id="1008305.A4H02_05235"/>
<dbReference type="GO" id="GO:0005524">
    <property type="term" value="F:ATP binding"/>
    <property type="evidence" value="ECO:0007669"/>
    <property type="project" value="InterPro"/>
</dbReference>
<keyword evidence="2" id="KW-0540">Nuclease</keyword>
<dbReference type="Proteomes" id="UP000094570">
    <property type="component" value="Unassembled WGS sequence"/>
</dbReference>
<dbReference type="InterPro" id="IPR027417">
    <property type="entry name" value="P-loop_NTPase"/>
</dbReference>
<keyword evidence="2" id="KW-0378">Hydrolase</keyword>
<dbReference type="AlphaFoldDB" id="A0A1E3G419"/>
<evidence type="ECO:0000313" key="3">
    <source>
        <dbReference type="Proteomes" id="UP000094570"/>
    </source>
</evidence>
<dbReference type="Pfam" id="PF04851">
    <property type="entry name" value="ResIII"/>
    <property type="match status" value="1"/>
</dbReference>
<dbReference type="GO" id="GO:0003677">
    <property type="term" value="F:DNA binding"/>
    <property type="evidence" value="ECO:0007669"/>
    <property type="project" value="InterPro"/>
</dbReference>
<dbReference type="EMBL" id="LWAF01000006">
    <property type="protein sequence ID" value="ODN30438.1"/>
    <property type="molecule type" value="Genomic_DNA"/>
</dbReference>
<feature type="domain" description="Helicase ATP-binding" evidence="1">
    <location>
        <begin position="121"/>
        <end position="299"/>
    </location>
</feature>
<dbReference type="SUPFAM" id="SSF52540">
    <property type="entry name" value="P-loop containing nucleoside triphosphate hydrolases"/>
    <property type="match status" value="1"/>
</dbReference>
<evidence type="ECO:0000313" key="2">
    <source>
        <dbReference type="EMBL" id="ODN30438.1"/>
    </source>
</evidence>
<comment type="caution">
    <text evidence="2">The sequence shown here is derived from an EMBL/GenBank/DDBJ whole genome shotgun (WGS) entry which is preliminary data.</text>
</comment>
<dbReference type="Gene3D" id="3.40.50.300">
    <property type="entry name" value="P-loop containing nucleotide triphosphate hydrolases"/>
    <property type="match status" value="1"/>
</dbReference>
<dbReference type="OrthoDB" id="9804145at2"/>
<dbReference type="RefSeq" id="WP_069293121.1">
    <property type="nucleotide sequence ID" value="NZ_CP140110.1"/>
</dbReference>
<dbReference type="PROSITE" id="PS51192">
    <property type="entry name" value="HELICASE_ATP_BIND_1"/>
    <property type="match status" value="1"/>
</dbReference>